<keyword evidence="4" id="KW-1185">Reference proteome</keyword>
<evidence type="ECO:0000313" key="3">
    <source>
        <dbReference type="EMBL" id="AKL94440.1"/>
    </source>
</evidence>
<keyword evidence="2" id="KW-1133">Transmembrane helix</keyword>
<gene>
    <name evidence="3" type="ORF">CACET_c09330</name>
</gene>
<protein>
    <submittedName>
        <fullName evidence="3">Uncharacterized protein</fullName>
    </submittedName>
</protein>
<dbReference type="RefSeq" id="WP_044823419.1">
    <property type="nucleotide sequence ID" value="NZ_CP009687.1"/>
</dbReference>
<feature type="region of interest" description="Disordered" evidence="1">
    <location>
        <begin position="57"/>
        <end position="84"/>
    </location>
</feature>
<evidence type="ECO:0000256" key="2">
    <source>
        <dbReference type="SAM" id="Phobius"/>
    </source>
</evidence>
<reference evidence="3 4" key="1">
    <citation type="submission" date="2014-10" db="EMBL/GenBank/DDBJ databases">
        <title>Genome sequence of Clostridium aceticum DSM 1496.</title>
        <authorList>
            <person name="Poehlein A."/>
            <person name="Schiel-Bengelsdorf B."/>
            <person name="Gottschalk G."/>
            <person name="Duerre P."/>
            <person name="Daniel R."/>
        </authorList>
    </citation>
    <scope>NUCLEOTIDE SEQUENCE [LARGE SCALE GENOMIC DNA]</scope>
    <source>
        <strain evidence="3 4">DSM 1496</strain>
    </source>
</reference>
<feature type="transmembrane region" description="Helical" evidence="2">
    <location>
        <begin position="14"/>
        <end position="33"/>
    </location>
</feature>
<dbReference type="OrthoDB" id="1708369at2"/>
<dbReference type="AlphaFoldDB" id="A0A0D8IDJ3"/>
<dbReference type="EMBL" id="CP009687">
    <property type="protein sequence ID" value="AKL94440.1"/>
    <property type="molecule type" value="Genomic_DNA"/>
</dbReference>
<dbReference type="PATRIC" id="fig|84022.5.peg.2394"/>
<feature type="compositionally biased region" description="Acidic residues" evidence="1">
    <location>
        <begin position="61"/>
        <end position="75"/>
    </location>
</feature>
<dbReference type="KEGG" id="cace:CACET_c09330"/>
<accession>A0A0D8IDJ3</accession>
<keyword evidence="2" id="KW-0472">Membrane</keyword>
<evidence type="ECO:0000256" key="1">
    <source>
        <dbReference type="SAM" id="MobiDB-lite"/>
    </source>
</evidence>
<name>A0A0D8IDJ3_9CLOT</name>
<keyword evidence="2" id="KW-0812">Transmembrane</keyword>
<dbReference type="Gene3D" id="3.30.1490.480">
    <property type="entry name" value="Endolytic murein transglycosylase"/>
    <property type="match status" value="1"/>
</dbReference>
<dbReference type="Proteomes" id="UP000035704">
    <property type="component" value="Chromosome"/>
</dbReference>
<evidence type="ECO:0000313" key="4">
    <source>
        <dbReference type="Proteomes" id="UP000035704"/>
    </source>
</evidence>
<sequence length="159" mass="17411">MEKIKDLLHDFSDVFIAVVIASLMVGVVVFNLGDWFDSNSTAIAIDSSPEILQEEKLEISQEIEEEAEEEFEENSAESTEPVEPVEPAVVEDKVFTIPSGTPASGIATILLDNGVIESSNDFIKTAEELDLLLKLKSGTFTIPNNSELKDIVRIIAGER</sequence>
<proteinExistence type="predicted"/>
<dbReference type="STRING" id="84022.CACET_c09330"/>
<organism evidence="3 4">
    <name type="scientific">Clostridium aceticum</name>
    <dbReference type="NCBI Taxonomy" id="84022"/>
    <lineage>
        <taxon>Bacteria</taxon>
        <taxon>Bacillati</taxon>
        <taxon>Bacillota</taxon>
        <taxon>Clostridia</taxon>
        <taxon>Eubacteriales</taxon>
        <taxon>Clostridiaceae</taxon>
        <taxon>Clostridium</taxon>
    </lineage>
</organism>